<reference evidence="2 3" key="1">
    <citation type="journal article" date="2011" name="J. Bacteriol.">
        <title>Complete genome sequence of 'Vulcanisaeta moutnovskia' strain 768-28, a novel member of the hyperthermophilic crenarchaeal genus vulcanisaeta.</title>
        <authorList>
            <person name="Gumerov V.M."/>
            <person name="Mardanov A.V."/>
            <person name="Beletsky A.V."/>
            <person name="Prokofeva M.I."/>
            <person name="Bonch-Osmolovskaya E.A."/>
            <person name="Ravin N.V."/>
            <person name="Skryabin K.G."/>
        </authorList>
    </citation>
    <scope>NUCLEOTIDE SEQUENCE [LARGE SCALE GENOMIC DNA]</scope>
    <source>
        <strain evidence="2 3">768-28</strain>
    </source>
</reference>
<evidence type="ECO:0000256" key="1">
    <source>
        <dbReference type="ARBA" id="ARBA00010824"/>
    </source>
</evidence>
<keyword evidence="3" id="KW-1185">Reference proteome</keyword>
<organism evidence="2 3">
    <name type="scientific">Vulcanisaeta moutnovskia (strain 768-28)</name>
    <dbReference type="NCBI Taxonomy" id="985053"/>
    <lineage>
        <taxon>Archaea</taxon>
        <taxon>Thermoproteota</taxon>
        <taxon>Thermoprotei</taxon>
        <taxon>Thermoproteales</taxon>
        <taxon>Thermoproteaceae</taxon>
        <taxon>Vulcanisaeta</taxon>
    </lineage>
</organism>
<dbReference type="Proteomes" id="UP000007485">
    <property type="component" value="Chromosome"/>
</dbReference>
<protein>
    <submittedName>
        <fullName evidence="2">Uncharacterized protein</fullName>
    </submittedName>
</protein>
<proteinExistence type="inferred from homology"/>
<dbReference type="InterPro" id="IPR005369">
    <property type="entry name" value="UPF0179"/>
</dbReference>
<dbReference type="STRING" id="985053.VMUT_0387"/>
<evidence type="ECO:0000313" key="2">
    <source>
        <dbReference type="EMBL" id="ADY00600.1"/>
    </source>
</evidence>
<dbReference type="PANTHER" id="PTHR40699:SF1">
    <property type="entry name" value="UPF0179 PROTEIN MJ1627"/>
    <property type="match status" value="1"/>
</dbReference>
<dbReference type="GeneID" id="10288039"/>
<dbReference type="Pfam" id="PF03684">
    <property type="entry name" value="UPF0179"/>
    <property type="match status" value="1"/>
</dbReference>
<evidence type="ECO:0000313" key="3">
    <source>
        <dbReference type="Proteomes" id="UP000007485"/>
    </source>
</evidence>
<comment type="similarity">
    <text evidence="1">Belongs to the UPF0179 family.</text>
</comment>
<dbReference type="EMBL" id="CP002529">
    <property type="protein sequence ID" value="ADY00600.1"/>
    <property type="molecule type" value="Genomic_DNA"/>
</dbReference>
<dbReference type="RefSeq" id="WP_013603763.1">
    <property type="nucleotide sequence ID" value="NC_015151.1"/>
</dbReference>
<dbReference type="AlphaFoldDB" id="F0QU60"/>
<name>F0QU60_VULM7</name>
<accession>F0QU60</accession>
<dbReference type="HOGENOM" id="CLU_121764_0_0_2"/>
<gene>
    <name evidence="2" type="ordered locus">VMUT_0387</name>
</gene>
<dbReference type="eggNOG" id="arCOG04477">
    <property type="taxonomic scope" value="Archaea"/>
</dbReference>
<sequence length="151" mass="17166">MMEIKRVMTLIGKEQAVIGKTFRLYSIPNECKQCKLFNICVARLRPGRVYRIAEVKHVGLPQPNKCLLTGEDMVPIIAEELPIVIPIPTKLFIEGVVITYVKSLITCNDARKYLPNEEVLKEGTKVRIVKETGRVRCNNENYILAEVIPLD</sequence>
<dbReference type="KEGG" id="vmo:VMUT_0387"/>
<dbReference type="PANTHER" id="PTHR40699">
    <property type="entry name" value="UPF0179 PROTEIN MJ1627"/>
    <property type="match status" value="1"/>
</dbReference>